<reference evidence="1" key="1">
    <citation type="submission" date="2020-04" db="EMBL/GenBank/DDBJ databases">
        <authorList>
            <person name="Alioto T."/>
            <person name="Alioto T."/>
            <person name="Gomez Garrido J."/>
        </authorList>
    </citation>
    <scope>NUCLEOTIDE SEQUENCE</scope>
    <source>
        <strain evidence="1">A484AB</strain>
    </source>
</reference>
<dbReference type="Proteomes" id="UP001152795">
    <property type="component" value="Unassembled WGS sequence"/>
</dbReference>
<keyword evidence="2" id="KW-1185">Reference proteome</keyword>
<comment type="caution">
    <text evidence="1">The sequence shown here is derived from an EMBL/GenBank/DDBJ whole genome shotgun (WGS) entry which is preliminary data.</text>
</comment>
<organism evidence="1 2">
    <name type="scientific">Paramuricea clavata</name>
    <name type="common">Red gorgonian</name>
    <name type="synonym">Violescent sea-whip</name>
    <dbReference type="NCBI Taxonomy" id="317549"/>
    <lineage>
        <taxon>Eukaryota</taxon>
        <taxon>Metazoa</taxon>
        <taxon>Cnidaria</taxon>
        <taxon>Anthozoa</taxon>
        <taxon>Octocorallia</taxon>
        <taxon>Malacalcyonacea</taxon>
        <taxon>Plexauridae</taxon>
        <taxon>Paramuricea</taxon>
    </lineage>
</organism>
<gene>
    <name evidence="1" type="ORF">PACLA_8A034256</name>
</gene>
<dbReference type="AlphaFoldDB" id="A0A6S7KCG6"/>
<evidence type="ECO:0000313" key="2">
    <source>
        <dbReference type="Proteomes" id="UP001152795"/>
    </source>
</evidence>
<sequence length="1180" mass="129712">MPMLFLADSSPWLYTLVRQFACNLSCLEILTTQLVQIGHCCLHDVGAVTNWITAVPVGGSSLLPPVGASPPPPLWHEVQIVLEVLIAPTVKGAAHTLDPLRNRFLSDLRVLLWLHATLSLVSSARLLHPWVLPRPLLQLSPWLSLRSLASLLPRVSSLSAMLSLLPSAKHPSLFVPNIPQLSESNLLFSWLLNTTGKVGGILKLCNFWGNPSLRMVRIVTRTMIGPLHSREANHIPVHLTMMLWAPSTPASRSNSSSCRKILLTTGPVCPDHCQSPRASCFWSGQALMMMGAGSLAHQVQTGPLLTPRRLGSGHRQKPVLSQLTCQFGWHPWQYLEPGRVSSLPLVMPMSGDSIRWTLQNSLSSLSCSDGLLSVSWLLTLVLKSNSQSQSPLASCHQQCWQPQWCHPLAGWQNHRCRCLAIVIQNTAISKLGDQLQFCIAVMNRQLPMHPVVLPNHVRWSICWNQELTILIFHFSWRLRTPGPLTRLSICGWSNLSALYVVLHPVHRLLVYKRLYPHSFSSILIFLGNNFLCRAFLHAPLAEPFIPVCTPSGLGSKVVDADGPGVVFTDTVVAAPSLPVMVSGNHKVRDQSDQRFLFGKAVNDLPSVQALASRFAISNHAGSEVLVAIAGSKLGLQEQNLTLLPQLGLVELIWWKPSIGLYGYIQPCLWGTLEINLDQFWKRMTGSRPSKGSLARYVTPLQPGQAGGKATSLAGFLLRIEKTSRSPNAEAPTRRPDVPVYFRATQQWGSPACWKVCSDLPLSVGRKLWLGNQATKETELPTTSGLLLPKPTSKCLRQKEVGRWPSPVLNEQKTPLVALGFPILAHDASSVSIDMPSETCATLRAAATMVEAVAGKSPSSRVVDAASLPFPPKYVILTTPPASCRTSDPPRVGIPTPSTLTSLAFIPKSLPPSSFYIKSLLSSIRPSVLLSPIKVININALKLPNFSIINYYFNQTNIVDEWQEGRPGFDNALVVTAWEVARSVEVAFIPATSCGCSPGVDPWEYSVPTGETCESPSQTDRRLCRRYLGLRKGHDLGMVSLLADTLVVLEATKESEDAIGTLTIGPTSSTATLIASSWLSPAEEEEEICCYLNQEPHQSLPGFATANTQAEVGSFSRDVKLPPLVAAFRRSLEVTFRRCVECWASLESAQWERANEEHMVVAKRPDYFIPLHFPFNYSLLF</sequence>
<protein>
    <submittedName>
        <fullName evidence="1">Uncharacterized protein</fullName>
    </submittedName>
</protein>
<accession>A0A6S7KCG6</accession>
<proteinExistence type="predicted"/>
<name>A0A6S7KCG6_PARCT</name>
<dbReference type="EMBL" id="CACRXK020031490">
    <property type="protein sequence ID" value="CAB4043095.1"/>
    <property type="molecule type" value="Genomic_DNA"/>
</dbReference>
<feature type="non-terminal residue" evidence="1">
    <location>
        <position position="1180"/>
    </location>
</feature>
<evidence type="ECO:0000313" key="1">
    <source>
        <dbReference type="EMBL" id="CAB4043095.1"/>
    </source>
</evidence>